<evidence type="ECO:0000313" key="1">
    <source>
        <dbReference type="EMBL" id="CAA9889418.1"/>
    </source>
</evidence>
<organism evidence="1 2">
    <name type="scientific">Candidatus Methylobacter favarea</name>
    <dbReference type="NCBI Taxonomy" id="2707345"/>
    <lineage>
        <taxon>Bacteria</taxon>
        <taxon>Pseudomonadati</taxon>
        <taxon>Pseudomonadota</taxon>
        <taxon>Gammaproteobacteria</taxon>
        <taxon>Methylococcales</taxon>
        <taxon>Methylococcaceae</taxon>
        <taxon>Methylobacter</taxon>
    </lineage>
</organism>
<sequence>MRSKLQAIVKRTLRQLHYYTICPIGLLLVAETVLKQAESTLMISQDEMGGQNDGQAL</sequence>
<comment type="caution">
    <text evidence="1">The sequence shown here is derived from an EMBL/GenBank/DDBJ whole genome shotgun (WGS) entry which is preliminary data.</text>
</comment>
<dbReference type="Proteomes" id="UP000494216">
    <property type="component" value="Unassembled WGS sequence"/>
</dbReference>
<protein>
    <submittedName>
        <fullName evidence="1">Uncharacterized protein</fullName>
    </submittedName>
</protein>
<evidence type="ECO:0000313" key="2">
    <source>
        <dbReference type="Proteomes" id="UP000494216"/>
    </source>
</evidence>
<keyword evidence="2" id="KW-1185">Reference proteome</keyword>
<gene>
    <name evidence="1" type="ORF">METHB2_100059</name>
</gene>
<name>A0A8S0Y5N1_9GAMM</name>
<proteinExistence type="predicted"/>
<dbReference type="EMBL" id="CADCXN010000002">
    <property type="protein sequence ID" value="CAA9889418.1"/>
    <property type="molecule type" value="Genomic_DNA"/>
</dbReference>
<accession>A0A8S0Y5N1</accession>
<dbReference type="AlphaFoldDB" id="A0A8S0Y5N1"/>
<reference evidence="1 2" key="1">
    <citation type="submission" date="2020-02" db="EMBL/GenBank/DDBJ databases">
        <authorList>
            <person name="Hogendoorn C."/>
        </authorList>
    </citation>
    <scope>NUCLEOTIDE SEQUENCE [LARGE SCALE GENOMIC DNA]</scope>
    <source>
        <strain evidence="1">METHB21</strain>
    </source>
</reference>